<dbReference type="Proteomes" id="UP000004995">
    <property type="component" value="Unassembled WGS sequence"/>
</dbReference>
<protein>
    <submittedName>
        <fullName evidence="1">Uncharacterized protein</fullName>
    </submittedName>
</protein>
<organism evidence="1 2">
    <name type="scientific">Setaria italica</name>
    <name type="common">Foxtail millet</name>
    <name type="synonym">Panicum italicum</name>
    <dbReference type="NCBI Taxonomy" id="4555"/>
    <lineage>
        <taxon>Eukaryota</taxon>
        <taxon>Viridiplantae</taxon>
        <taxon>Streptophyta</taxon>
        <taxon>Embryophyta</taxon>
        <taxon>Tracheophyta</taxon>
        <taxon>Spermatophyta</taxon>
        <taxon>Magnoliopsida</taxon>
        <taxon>Liliopsida</taxon>
        <taxon>Poales</taxon>
        <taxon>Poaceae</taxon>
        <taxon>PACMAD clade</taxon>
        <taxon>Panicoideae</taxon>
        <taxon>Panicodae</taxon>
        <taxon>Paniceae</taxon>
        <taxon>Cenchrinae</taxon>
        <taxon>Setaria</taxon>
    </lineage>
</organism>
<dbReference type="EMBL" id="AGNK02000892">
    <property type="status" value="NOT_ANNOTATED_CDS"/>
    <property type="molecule type" value="Genomic_DNA"/>
</dbReference>
<reference evidence="2" key="1">
    <citation type="journal article" date="2012" name="Nat. Biotechnol.">
        <title>Reference genome sequence of the model plant Setaria.</title>
        <authorList>
            <person name="Bennetzen J.L."/>
            <person name="Schmutz J."/>
            <person name="Wang H."/>
            <person name="Percifield R."/>
            <person name="Hawkins J."/>
            <person name="Pontaroli A.C."/>
            <person name="Estep M."/>
            <person name="Feng L."/>
            <person name="Vaughn J.N."/>
            <person name="Grimwood J."/>
            <person name="Jenkins J."/>
            <person name="Barry K."/>
            <person name="Lindquist E."/>
            <person name="Hellsten U."/>
            <person name="Deshpande S."/>
            <person name="Wang X."/>
            <person name="Wu X."/>
            <person name="Mitros T."/>
            <person name="Triplett J."/>
            <person name="Yang X."/>
            <person name="Ye C.Y."/>
            <person name="Mauro-Herrera M."/>
            <person name="Wang L."/>
            <person name="Li P."/>
            <person name="Sharma M."/>
            <person name="Sharma R."/>
            <person name="Ronald P.C."/>
            <person name="Panaud O."/>
            <person name="Kellogg E.A."/>
            <person name="Brutnell T.P."/>
            <person name="Doust A.N."/>
            <person name="Tuskan G.A."/>
            <person name="Rokhsar D."/>
            <person name="Devos K.M."/>
        </authorList>
    </citation>
    <scope>NUCLEOTIDE SEQUENCE [LARGE SCALE GENOMIC DNA]</scope>
    <source>
        <strain evidence="2">cv. Yugu1</strain>
    </source>
</reference>
<evidence type="ECO:0000313" key="1">
    <source>
        <dbReference type="EnsemblPlants" id="KQL23596"/>
    </source>
</evidence>
<evidence type="ECO:0000313" key="2">
    <source>
        <dbReference type="Proteomes" id="UP000004995"/>
    </source>
</evidence>
<dbReference type="InParanoid" id="K3ZYE6"/>
<dbReference type="AlphaFoldDB" id="K3ZYE6"/>
<proteinExistence type="predicted"/>
<keyword evidence="2" id="KW-1185">Reference proteome</keyword>
<sequence length="96" mass="10303">MSVTLALEVGVYAGCPGGSMRVGLCGGCPLAGFLQVGEHVARPAPLGFVMDGEATSSRTGPEGLAEAEVEEILEQSRWIYSFILFWDQRVVGTWKR</sequence>
<dbReference type="Gramene" id="KQL23596">
    <property type="protein sequence ID" value="KQL23596"/>
    <property type="gene ID" value="SETIT_031628mg"/>
</dbReference>
<name>K3ZYE6_SETIT</name>
<dbReference type="HOGENOM" id="CLU_2363644_0_0_1"/>
<accession>K3ZYE6</accession>
<dbReference type="EnsemblPlants" id="KQL23596">
    <property type="protein sequence ID" value="KQL23596"/>
    <property type="gene ID" value="SETIT_031628mg"/>
</dbReference>
<reference evidence="1" key="2">
    <citation type="submission" date="2018-08" db="UniProtKB">
        <authorList>
            <consortium name="EnsemblPlants"/>
        </authorList>
    </citation>
    <scope>IDENTIFICATION</scope>
    <source>
        <strain evidence="1">Yugu1</strain>
    </source>
</reference>